<evidence type="ECO:0000313" key="7">
    <source>
        <dbReference type="Proteomes" id="UP000234950"/>
    </source>
</evidence>
<dbReference type="EMBL" id="PGVE01000051">
    <property type="protein sequence ID" value="PLS03805.1"/>
    <property type="molecule type" value="Genomic_DNA"/>
</dbReference>
<dbReference type="SMART" id="SM00530">
    <property type="entry name" value="HTH_XRE"/>
    <property type="match status" value="1"/>
</dbReference>
<keyword evidence="6" id="KW-0238">DNA-binding</keyword>
<dbReference type="AlphaFoldDB" id="A0A2N5HE74"/>
<evidence type="ECO:0000256" key="1">
    <source>
        <dbReference type="ARBA" id="ARBA00004127"/>
    </source>
</evidence>
<keyword evidence="3" id="KW-1133">Transmembrane helix</keyword>
<accession>A0A2N5HE74</accession>
<name>A0A2N5HE74_9BACI</name>
<evidence type="ECO:0000313" key="6">
    <source>
        <dbReference type="EMBL" id="PLS03805.1"/>
    </source>
</evidence>
<keyword evidence="7" id="KW-1185">Reference proteome</keyword>
<dbReference type="SUPFAM" id="SSF47413">
    <property type="entry name" value="lambda repressor-like DNA-binding domains"/>
    <property type="match status" value="1"/>
</dbReference>
<dbReference type="Proteomes" id="UP000234950">
    <property type="component" value="Unassembled WGS sequence"/>
</dbReference>
<evidence type="ECO:0000256" key="2">
    <source>
        <dbReference type="ARBA" id="ARBA00022692"/>
    </source>
</evidence>
<dbReference type="InterPro" id="IPR010652">
    <property type="entry name" value="DUF1232"/>
</dbReference>
<comment type="subcellular location">
    <subcellularLocation>
        <location evidence="1">Endomembrane system</location>
        <topology evidence="1">Multi-pass membrane protein</topology>
    </subcellularLocation>
</comment>
<dbReference type="RefSeq" id="WP_101648396.1">
    <property type="nucleotide sequence ID" value="NZ_PGVE01000051.1"/>
</dbReference>
<feature type="domain" description="HTH cro/C1-type" evidence="5">
    <location>
        <begin position="14"/>
        <end position="68"/>
    </location>
</feature>
<dbReference type="OrthoDB" id="9793277at2"/>
<evidence type="ECO:0000256" key="4">
    <source>
        <dbReference type="ARBA" id="ARBA00023136"/>
    </source>
</evidence>
<evidence type="ECO:0000259" key="5">
    <source>
        <dbReference type="PROSITE" id="PS50943"/>
    </source>
</evidence>
<dbReference type="Pfam" id="PF01381">
    <property type="entry name" value="HTH_3"/>
    <property type="match status" value="1"/>
</dbReference>
<sequence length="211" mass="23579">MSEGSLGLSVGQLLRDVLEERSLSMRKLSELTDIDTSTISRIINEKRKATLDHLEKFAIILEIPLAKLLQAAGYPVDHKHVIHSTYDETIQQLVETSELLSADISIEKVKLQLASYEAYVQTTEGRERILHDFDNKLKLAGGVGPFVDQMKELFTRFKMQDVAKRDLAIIGSALLYFIIPVDVIPDYIFAVGYLDDAIAVQIASSVLTKNS</sequence>
<reference evidence="6 7" key="1">
    <citation type="submission" date="2017-11" db="EMBL/GenBank/DDBJ databases">
        <title>Comparitive Functional Genomics of Dry Heat Resistant strains isolated from the Viking Spacecraft.</title>
        <authorList>
            <person name="Seuylemezian A."/>
            <person name="Cooper K."/>
            <person name="Vaishampayan P."/>
        </authorList>
    </citation>
    <scope>NUCLEOTIDE SEQUENCE [LARGE SCALE GENOMIC DNA]</scope>
    <source>
        <strain evidence="6 7">V32-6</strain>
    </source>
</reference>
<keyword evidence="2" id="KW-0812">Transmembrane</keyword>
<dbReference type="InterPro" id="IPR010982">
    <property type="entry name" value="Lambda_DNA-bd_dom_sf"/>
</dbReference>
<dbReference type="Pfam" id="PF06803">
    <property type="entry name" value="DUF1232"/>
    <property type="match status" value="1"/>
</dbReference>
<proteinExistence type="predicted"/>
<gene>
    <name evidence="6" type="ORF">CVD27_13305</name>
</gene>
<dbReference type="PROSITE" id="PS50943">
    <property type="entry name" value="HTH_CROC1"/>
    <property type="match status" value="1"/>
</dbReference>
<evidence type="ECO:0000256" key="3">
    <source>
        <dbReference type="ARBA" id="ARBA00022989"/>
    </source>
</evidence>
<protein>
    <submittedName>
        <fullName evidence="6">DNA-binding protein</fullName>
    </submittedName>
</protein>
<organism evidence="6 7">
    <name type="scientific">Neobacillus cucumis</name>
    <dbReference type="NCBI Taxonomy" id="1740721"/>
    <lineage>
        <taxon>Bacteria</taxon>
        <taxon>Bacillati</taxon>
        <taxon>Bacillota</taxon>
        <taxon>Bacilli</taxon>
        <taxon>Bacillales</taxon>
        <taxon>Bacillaceae</taxon>
        <taxon>Neobacillus</taxon>
    </lineage>
</organism>
<keyword evidence="4" id="KW-0472">Membrane</keyword>
<dbReference type="GO" id="GO:0003677">
    <property type="term" value="F:DNA binding"/>
    <property type="evidence" value="ECO:0007669"/>
    <property type="project" value="UniProtKB-KW"/>
</dbReference>
<dbReference type="Gene3D" id="1.10.260.40">
    <property type="entry name" value="lambda repressor-like DNA-binding domains"/>
    <property type="match status" value="1"/>
</dbReference>
<dbReference type="CDD" id="cd00093">
    <property type="entry name" value="HTH_XRE"/>
    <property type="match status" value="1"/>
</dbReference>
<comment type="caution">
    <text evidence="6">The sequence shown here is derived from an EMBL/GenBank/DDBJ whole genome shotgun (WGS) entry which is preliminary data.</text>
</comment>
<dbReference type="GO" id="GO:0012505">
    <property type="term" value="C:endomembrane system"/>
    <property type="evidence" value="ECO:0007669"/>
    <property type="project" value="UniProtKB-SubCell"/>
</dbReference>
<dbReference type="InterPro" id="IPR001387">
    <property type="entry name" value="Cro/C1-type_HTH"/>
</dbReference>